<feature type="transmembrane region" description="Helical" evidence="1">
    <location>
        <begin position="342"/>
        <end position="360"/>
    </location>
</feature>
<dbReference type="EMBL" id="JALLPB020000011">
    <property type="protein sequence ID" value="KAL3826940.1"/>
    <property type="molecule type" value="Genomic_DNA"/>
</dbReference>
<gene>
    <name evidence="2" type="ORF">ACHAXA_006020</name>
</gene>
<evidence type="ECO:0000313" key="2">
    <source>
        <dbReference type="EMBL" id="KAL3826940.1"/>
    </source>
</evidence>
<dbReference type="PANTHER" id="PTHR36970">
    <property type="entry name" value="UNNAMED PRODUCT"/>
    <property type="match status" value="1"/>
</dbReference>
<dbReference type="AlphaFoldDB" id="A0ABD3SQQ2"/>
<name>A0ABD3SQQ2_9STRA</name>
<keyword evidence="1" id="KW-0812">Transmembrane</keyword>
<evidence type="ECO:0000256" key="1">
    <source>
        <dbReference type="SAM" id="Phobius"/>
    </source>
</evidence>
<keyword evidence="1" id="KW-0472">Membrane</keyword>
<keyword evidence="1" id="KW-1133">Transmembrane helix</keyword>
<keyword evidence="3" id="KW-1185">Reference proteome</keyword>
<protein>
    <submittedName>
        <fullName evidence="2">Uncharacterized protein</fullName>
    </submittedName>
</protein>
<dbReference type="Proteomes" id="UP001530377">
    <property type="component" value="Unassembled WGS sequence"/>
</dbReference>
<organism evidence="2 3">
    <name type="scientific">Cyclostephanos tholiformis</name>
    <dbReference type="NCBI Taxonomy" id="382380"/>
    <lineage>
        <taxon>Eukaryota</taxon>
        <taxon>Sar</taxon>
        <taxon>Stramenopiles</taxon>
        <taxon>Ochrophyta</taxon>
        <taxon>Bacillariophyta</taxon>
        <taxon>Coscinodiscophyceae</taxon>
        <taxon>Thalassiosirophycidae</taxon>
        <taxon>Stephanodiscales</taxon>
        <taxon>Stephanodiscaceae</taxon>
        <taxon>Cyclostephanos</taxon>
    </lineage>
</organism>
<evidence type="ECO:0000313" key="3">
    <source>
        <dbReference type="Proteomes" id="UP001530377"/>
    </source>
</evidence>
<feature type="transmembrane region" description="Helical" evidence="1">
    <location>
        <begin position="118"/>
        <end position="136"/>
    </location>
</feature>
<comment type="caution">
    <text evidence="2">The sequence shown here is derived from an EMBL/GenBank/DDBJ whole genome shotgun (WGS) entry which is preliminary data.</text>
</comment>
<reference evidence="2 3" key="1">
    <citation type="submission" date="2024-10" db="EMBL/GenBank/DDBJ databases">
        <title>Updated reference genomes for cyclostephanoid diatoms.</title>
        <authorList>
            <person name="Roberts W.R."/>
            <person name="Alverson A.J."/>
        </authorList>
    </citation>
    <scope>NUCLEOTIDE SEQUENCE [LARGE SCALE GENOMIC DNA]</scope>
    <source>
        <strain evidence="2 3">AJA228-03</strain>
    </source>
</reference>
<sequence length="450" mass="50645">MATTPTSHRNEDPTPFLSSSSAISASPYAHHDAILRSNYLARRQRENMRFERDARRVSSHNSLVLFVWDGMSAISIFANMLFNWETTLGCSLTVGATLLAYLYVPNDDGEWNSRLPDILLSFAIITPLSQSITMGWNRREMALKALATYRSAVNNLYVAHAAWDWGECSKGRGRRGCEENGEDEADVYGRSAPTTTTGKKNIDWLNHSDATLCHLIHLSDSLFQYLTLPSATRARHRATAKGRKEANVVLSTGREIFTSTVCGRMSMLSQMCEALKYRGLPGNEASRIRNWENSITTAIEDLRNVKEYRTLQALRVYERLFCLFLPPFFATNYAQVAHDTNLFLGIATGVITSIALTGLFECVRTLEDPFVSNLTLDGIDVREELVVLAHQELLVSRKMWFPKAGDFVLTSDFLAGDDATDNARDIYRNNEDRLSRHFSPSLRTSDELSK</sequence>
<accession>A0ABD3SQQ2</accession>
<proteinExistence type="predicted"/>
<dbReference type="PANTHER" id="PTHR36970:SF1">
    <property type="entry name" value="BESTROPHIN HOMOLOG"/>
    <property type="match status" value="1"/>
</dbReference>